<sequence length="157" mass="17897">MYYGGCLYEKAYPVYHGGEFSMFDNVDLETISILQLNEIARRIGLVRYVSFYSISEVNGVEKIVKDRAFSLMCVDALDGNRLVVVYALDKDEERCFARNDSFTHGDPDDSDDEDDVHGVLEECECESSESECYCEIPNPQQLIRALAYAWVCKEAKD</sequence>
<evidence type="ECO:0000259" key="1">
    <source>
        <dbReference type="Pfam" id="PF26130"/>
    </source>
</evidence>
<dbReference type="Proteomes" id="UP001161247">
    <property type="component" value="Chromosome 8"/>
</dbReference>
<dbReference type="EMBL" id="OX459125">
    <property type="protein sequence ID" value="CAI9115030.1"/>
    <property type="molecule type" value="Genomic_DNA"/>
</dbReference>
<name>A0AAV1E6Z8_OLDCO</name>
<proteinExistence type="predicted"/>
<evidence type="ECO:0000313" key="2">
    <source>
        <dbReference type="EMBL" id="CAI9115030.1"/>
    </source>
</evidence>
<organism evidence="2 3">
    <name type="scientific">Oldenlandia corymbosa var. corymbosa</name>
    <dbReference type="NCBI Taxonomy" id="529605"/>
    <lineage>
        <taxon>Eukaryota</taxon>
        <taxon>Viridiplantae</taxon>
        <taxon>Streptophyta</taxon>
        <taxon>Embryophyta</taxon>
        <taxon>Tracheophyta</taxon>
        <taxon>Spermatophyta</taxon>
        <taxon>Magnoliopsida</taxon>
        <taxon>eudicotyledons</taxon>
        <taxon>Gunneridae</taxon>
        <taxon>Pentapetalae</taxon>
        <taxon>asterids</taxon>
        <taxon>lamiids</taxon>
        <taxon>Gentianales</taxon>
        <taxon>Rubiaceae</taxon>
        <taxon>Rubioideae</taxon>
        <taxon>Spermacoceae</taxon>
        <taxon>Hedyotis-Oldenlandia complex</taxon>
        <taxon>Oldenlandia</taxon>
    </lineage>
</organism>
<reference evidence="2" key="1">
    <citation type="submission" date="2023-03" db="EMBL/GenBank/DDBJ databases">
        <authorList>
            <person name="Julca I."/>
        </authorList>
    </citation>
    <scope>NUCLEOTIDE SEQUENCE</scope>
</reference>
<evidence type="ECO:0000313" key="3">
    <source>
        <dbReference type="Proteomes" id="UP001161247"/>
    </source>
</evidence>
<dbReference type="AlphaFoldDB" id="A0AAV1E6Z8"/>
<keyword evidence="3" id="KW-1185">Reference proteome</keyword>
<protein>
    <submittedName>
        <fullName evidence="2">OLC1v1015864C1</fullName>
    </submittedName>
</protein>
<gene>
    <name evidence="2" type="ORF">OLC1_LOCUS21628</name>
</gene>
<dbReference type="InterPro" id="IPR058594">
    <property type="entry name" value="PB1-like_dom_pln"/>
</dbReference>
<accession>A0AAV1E6Z8</accession>
<dbReference type="Pfam" id="PF26130">
    <property type="entry name" value="PB1-like"/>
    <property type="match status" value="1"/>
</dbReference>
<feature type="domain" description="PB1-like" evidence="1">
    <location>
        <begin position="2"/>
        <end position="87"/>
    </location>
</feature>